<evidence type="ECO:0000313" key="3">
    <source>
        <dbReference type="Proteomes" id="UP000003163"/>
    </source>
</evidence>
<dbReference type="EMBL" id="AFBI03000051">
    <property type="protein sequence ID" value="EJW02919.1"/>
    <property type="molecule type" value="Genomic_DNA"/>
</dbReference>
<gene>
    <name evidence="2" type="ORF">EDEG_02684</name>
</gene>
<dbReference type="HOGENOM" id="CLU_2209985_0_0_1"/>
<dbReference type="Proteomes" id="UP000003163">
    <property type="component" value="Unassembled WGS sequence"/>
</dbReference>
<comment type="caution">
    <text evidence="2">The sequence shown here is derived from an EMBL/GenBank/DDBJ whole genome shotgun (WGS) entry which is preliminary data.</text>
</comment>
<evidence type="ECO:0000313" key="2">
    <source>
        <dbReference type="EMBL" id="EJW02919.1"/>
    </source>
</evidence>
<accession>J9D5U7</accession>
<proteinExistence type="predicted"/>
<evidence type="ECO:0000256" key="1">
    <source>
        <dbReference type="SAM" id="SignalP"/>
    </source>
</evidence>
<feature type="chain" id="PRO_5003821359" evidence="1">
    <location>
        <begin position="21"/>
        <end position="107"/>
    </location>
</feature>
<dbReference type="VEuPathDB" id="MicrosporidiaDB:EDEG_02684"/>
<keyword evidence="1" id="KW-0732">Signal</keyword>
<dbReference type="AlphaFoldDB" id="J9D5U7"/>
<protein>
    <submittedName>
        <fullName evidence="2">Uncharacterized protein</fullName>
    </submittedName>
</protein>
<reference evidence="2 3" key="1">
    <citation type="submission" date="2011-08" db="EMBL/GenBank/DDBJ databases">
        <authorList>
            <person name="Liu Z.J."/>
            <person name="Shi F.L."/>
            <person name="Lu J.Q."/>
            <person name="Li M."/>
            <person name="Wang Z.L."/>
        </authorList>
    </citation>
    <scope>NUCLEOTIDE SEQUENCE [LARGE SCALE GENOMIC DNA]</scope>
    <source>
        <strain evidence="2 3">USNM 41457</strain>
    </source>
</reference>
<keyword evidence="3" id="KW-1185">Reference proteome</keyword>
<organism evidence="2 3">
    <name type="scientific">Edhazardia aedis (strain USNM 41457)</name>
    <name type="common">Microsporidian parasite</name>
    <dbReference type="NCBI Taxonomy" id="1003232"/>
    <lineage>
        <taxon>Eukaryota</taxon>
        <taxon>Fungi</taxon>
        <taxon>Fungi incertae sedis</taxon>
        <taxon>Microsporidia</taxon>
        <taxon>Edhazardia</taxon>
    </lineage>
</organism>
<feature type="signal peptide" evidence="1">
    <location>
        <begin position="1"/>
        <end position="20"/>
    </location>
</feature>
<dbReference type="InParanoid" id="J9D5U7"/>
<sequence>MKKLICIVICILLYIENIVSTHLNVEELHNKLSQVKIEYMNHLGMFQRNVPLRMSFSKVPPSTPAENSESSDCFKRYSVNNIDILNEKYDKCEKIEKDNMCSKTIKH</sequence>
<reference evidence="3" key="2">
    <citation type="submission" date="2015-07" db="EMBL/GenBank/DDBJ databases">
        <title>Contrasting host-pathogen interactions and genome evolution in two generalist and specialist microsporidian pathogens of mosquitoes.</title>
        <authorList>
            <consortium name="The Broad Institute Genomics Platform"/>
            <consortium name="The Broad Institute Genome Sequencing Center for Infectious Disease"/>
            <person name="Cuomo C.A."/>
            <person name="Sanscrainte N.D."/>
            <person name="Goldberg J.M."/>
            <person name="Heiman D."/>
            <person name="Young S."/>
            <person name="Zeng Q."/>
            <person name="Becnel J.J."/>
            <person name="Birren B.W."/>
        </authorList>
    </citation>
    <scope>NUCLEOTIDE SEQUENCE [LARGE SCALE GENOMIC DNA]</scope>
    <source>
        <strain evidence="3">USNM 41457</strain>
    </source>
</reference>
<name>J9D5U7_EDHAE</name>